<protein>
    <submittedName>
        <fullName evidence="7">23S rRNA (Adenine(1618)-N(6))-methyltransferase RlmF</fullName>
        <ecNumber evidence="7">2.1.1.181</ecNumber>
    </submittedName>
</protein>
<sequence length="311" mass="33085">MSKPAGGPKPPPAKPGLHPRNRHAAGYDFARLVGASPELGPFVLRARHGGASIDFTDPAAVVALNRALLAEAYGIRGWDLPPGYLCPPIPGRADYLHHLADLLAGQGQIPRGAAVRVLDIGVGANAIYPLIGHREYGWSFVGSELDEAALASAARILAANPGLEQAIQLRRQRDRNAIFAGVIQPGERFDLTLCNPPFHGSAQAVREASQAKWRKLGRGAAGAARNFGGQGAELWCEGGEAGFLRRMVEESVALGPQVRWFTTLVSSSGTLPGLHRLLRQVGARGIRTVAMAQGQKQSRFVAWSFLAPEAP</sequence>
<dbReference type="HAMAP" id="MF_01848">
    <property type="entry name" value="23SrRNA_methyltr_F"/>
    <property type="match status" value="1"/>
</dbReference>
<keyword evidence="5" id="KW-0949">S-adenosyl-L-methionine</keyword>
<dbReference type="GO" id="GO:0005737">
    <property type="term" value="C:cytoplasm"/>
    <property type="evidence" value="ECO:0007669"/>
    <property type="project" value="InterPro"/>
</dbReference>
<gene>
    <name evidence="7" type="primary">rlmF</name>
    <name evidence="7" type="ORF">IPN91_07445</name>
</gene>
<evidence type="ECO:0000256" key="6">
    <source>
        <dbReference type="SAM" id="MobiDB-lite"/>
    </source>
</evidence>
<reference evidence="7 8" key="1">
    <citation type="submission" date="2020-10" db="EMBL/GenBank/DDBJ databases">
        <title>Connecting structure to function with the recovery of over 1000 high-quality activated sludge metagenome-assembled genomes encoding full-length rRNA genes using long-read sequencing.</title>
        <authorList>
            <person name="Singleton C.M."/>
            <person name="Petriglieri F."/>
            <person name="Kristensen J.M."/>
            <person name="Kirkegaard R.H."/>
            <person name="Michaelsen T.Y."/>
            <person name="Andersen M.H."/>
            <person name="Karst S.M."/>
            <person name="Dueholm M.S."/>
            <person name="Nielsen P.H."/>
            <person name="Albertsen M."/>
        </authorList>
    </citation>
    <scope>NUCLEOTIDE SEQUENCE [LARGE SCALE GENOMIC DNA]</scope>
    <source>
        <strain evidence="7">OdNE_18-Q3-R46-58_MAXAC.008</strain>
    </source>
</reference>
<dbReference type="Proteomes" id="UP000709959">
    <property type="component" value="Unassembled WGS sequence"/>
</dbReference>
<dbReference type="AlphaFoldDB" id="A0A936F3J0"/>
<accession>A0A936F3J0</accession>
<keyword evidence="1" id="KW-0963">Cytoplasm</keyword>
<name>A0A936F3J0_9BACT</name>
<dbReference type="GO" id="GO:0052907">
    <property type="term" value="F:23S rRNA (adenine(1618)-N(6))-methyltransferase activity"/>
    <property type="evidence" value="ECO:0007669"/>
    <property type="project" value="UniProtKB-EC"/>
</dbReference>
<dbReference type="InterPro" id="IPR029063">
    <property type="entry name" value="SAM-dependent_MTases_sf"/>
</dbReference>
<dbReference type="CDD" id="cd02440">
    <property type="entry name" value="AdoMet_MTases"/>
    <property type="match status" value="1"/>
</dbReference>
<evidence type="ECO:0000313" key="7">
    <source>
        <dbReference type="EMBL" id="MBK8572477.1"/>
    </source>
</evidence>
<evidence type="ECO:0000256" key="3">
    <source>
        <dbReference type="ARBA" id="ARBA00022603"/>
    </source>
</evidence>
<dbReference type="EMBL" id="JADKCH010000005">
    <property type="protein sequence ID" value="MBK8572477.1"/>
    <property type="molecule type" value="Genomic_DNA"/>
</dbReference>
<evidence type="ECO:0000256" key="1">
    <source>
        <dbReference type="ARBA" id="ARBA00022490"/>
    </source>
</evidence>
<dbReference type="GO" id="GO:0070475">
    <property type="term" value="P:rRNA base methylation"/>
    <property type="evidence" value="ECO:0007669"/>
    <property type="project" value="TreeGrafter"/>
</dbReference>
<comment type="caution">
    <text evidence="7">The sequence shown here is derived from an EMBL/GenBank/DDBJ whole genome shotgun (WGS) entry which is preliminary data.</text>
</comment>
<proteinExistence type="inferred from homology"/>
<dbReference type="EC" id="2.1.1.181" evidence="7"/>
<dbReference type="SUPFAM" id="SSF53335">
    <property type="entry name" value="S-adenosyl-L-methionine-dependent methyltransferases"/>
    <property type="match status" value="1"/>
</dbReference>
<feature type="region of interest" description="Disordered" evidence="6">
    <location>
        <begin position="1"/>
        <end position="20"/>
    </location>
</feature>
<evidence type="ECO:0000256" key="5">
    <source>
        <dbReference type="ARBA" id="ARBA00022691"/>
    </source>
</evidence>
<evidence type="ECO:0000313" key="8">
    <source>
        <dbReference type="Proteomes" id="UP000709959"/>
    </source>
</evidence>
<keyword evidence="2" id="KW-0698">rRNA processing</keyword>
<organism evidence="7 8">
    <name type="scientific">Candidatus Geothrix odensensis</name>
    <dbReference type="NCBI Taxonomy" id="2954440"/>
    <lineage>
        <taxon>Bacteria</taxon>
        <taxon>Pseudomonadati</taxon>
        <taxon>Acidobacteriota</taxon>
        <taxon>Holophagae</taxon>
        <taxon>Holophagales</taxon>
        <taxon>Holophagaceae</taxon>
        <taxon>Geothrix</taxon>
    </lineage>
</organism>
<dbReference type="PIRSF" id="PIRSF029038">
    <property type="entry name" value="Mtase_YbiN_prd"/>
    <property type="match status" value="1"/>
</dbReference>
<dbReference type="InterPro" id="IPR016909">
    <property type="entry name" value="rRNA_lsu_MeTfrase_F"/>
</dbReference>
<dbReference type="Pfam" id="PF05971">
    <property type="entry name" value="Methyltransf_10"/>
    <property type="match status" value="1"/>
</dbReference>
<evidence type="ECO:0000256" key="4">
    <source>
        <dbReference type="ARBA" id="ARBA00022679"/>
    </source>
</evidence>
<evidence type="ECO:0000256" key="2">
    <source>
        <dbReference type="ARBA" id="ARBA00022552"/>
    </source>
</evidence>
<dbReference type="Gene3D" id="3.40.50.150">
    <property type="entry name" value="Vaccinia Virus protein VP39"/>
    <property type="match status" value="1"/>
</dbReference>
<keyword evidence="3 7" id="KW-0489">Methyltransferase</keyword>
<dbReference type="NCBIfam" id="NF008725">
    <property type="entry name" value="PRK11727.1"/>
    <property type="match status" value="1"/>
</dbReference>
<dbReference type="PANTHER" id="PTHR13393:SF0">
    <property type="entry name" value="RNA N6-ADENOSINE-METHYLTRANSFERASE METTL16"/>
    <property type="match status" value="1"/>
</dbReference>
<dbReference type="InterPro" id="IPR010286">
    <property type="entry name" value="METTL16/RlmF"/>
</dbReference>
<keyword evidence="4 7" id="KW-0808">Transferase</keyword>
<dbReference type="PANTHER" id="PTHR13393">
    <property type="entry name" value="SAM-DEPENDENT METHYLTRANSFERASE"/>
    <property type="match status" value="1"/>
</dbReference>